<evidence type="ECO:0000313" key="9">
    <source>
        <dbReference type="EMBL" id="KAA9023126.1"/>
    </source>
</evidence>
<keyword evidence="4 8" id="KW-0812">Transmembrane</keyword>
<keyword evidence="10" id="KW-1185">Reference proteome</keyword>
<feature type="transmembrane region" description="Helical" evidence="8">
    <location>
        <begin position="140"/>
        <end position="158"/>
    </location>
</feature>
<sequence>MKKAFLPLIISLCFIFESIFVELLTVESLVSNRMVVPHFLMVSIIFTTIYGSRKHGLMYGFIFGLLFDVVYTEIIGIYLFMLPLVAYITSWIMKVMQSNIVIVSFVALLGVTLLELGVYEMNFIIHRTDMIFSRFVDIRLMPTLILNLIFIILIAIPLKKYLESYAEALRND</sequence>
<dbReference type="EMBL" id="VYKL01000020">
    <property type="protein sequence ID" value="KAA9023126.1"/>
    <property type="molecule type" value="Genomic_DNA"/>
</dbReference>
<keyword evidence="3" id="KW-1003">Cell membrane</keyword>
<comment type="similarity">
    <text evidence="2">Belongs to the MreD family.</text>
</comment>
<dbReference type="Pfam" id="PF04093">
    <property type="entry name" value="MreD"/>
    <property type="match status" value="1"/>
</dbReference>
<evidence type="ECO:0000256" key="3">
    <source>
        <dbReference type="ARBA" id="ARBA00022475"/>
    </source>
</evidence>
<dbReference type="AlphaFoldDB" id="A0A5J5HPI8"/>
<comment type="caution">
    <text evidence="9">The sequence shown here is derived from an EMBL/GenBank/DDBJ whole genome shotgun (WGS) entry which is preliminary data.</text>
</comment>
<evidence type="ECO:0000256" key="8">
    <source>
        <dbReference type="SAM" id="Phobius"/>
    </source>
</evidence>
<dbReference type="InterPro" id="IPR007227">
    <property type="entry name" value="Cell_shape_determining_MreD"/>
</dbReference>
<keyword evidence="5" id="KW-0133">Cell shape</keyword>
<keyword evidence="7 8" id="KW-0472">Membrane</keyword>
<feature type="transmembrane region" description="Helical" evidence="8">
    <location>
        <begin position="100"/>
        <end position="119"/>
    </location>
</feature>
<evidence type="ECO:0000256" key="5">
    <source>
        <dbReference type="ARBA" id="ARBA00022960"/>
    </source>
</evidence>
<dbReference type="Proteomes" id="UP000326671">
    <property type="component" value="Unassembled WGS sequence"/>
</dbReference>
<feature type="transmembrane region" description="Helical" evidence="8">
    <location>
        <begin position="59"/>
        <end position="88"/>
    </location>
</feature>
<comment type="subcellular location">
    <subcellularLocation>
        <location evidence="1">Cell membrane</location>
        <topology evidence="1">Multi-pass membrane protein</topology>
    </subcellularLocation>
</comment>
<evidence type="ECO:0000256" key="4">
    <source>
        <dbReference type="ARBA" id="ARBA00022692"/>
    </source>
</evidence>
<evidence type="ECO:0000256" key="6">
    <source>
        <dbReference type="ARBA" id="ARBA00022989"/>
    </source>
</evidence>
<accession>A0A5J5HPI8</accession>
<evidence type="ECO:0000256" key="2">
    <source>
        <dbReference type="ARBA" id="ARBA00007776"/>
    </source>
</evidence>
<evidence type="ECO:0000313" key="10">
    <source>
        <dbReference type="Proteomes" id="UP000326671"/>
    </source>
</evidence>
<dbReference type="GO" id="GO:0005886">
    <property type="term" value="C:plasma membrane"/>
    <property type="evidence" value="ECO:0007669"/>
    <property type="project" value="UniProtKB-SubCell"/>
</dbReference>
<dbReference type="NCBIfam" id="TIGR03426">
    <property type="entry name" value="shape_MreD"/>
    <property type="match status" value="1"/>
</dbReference>
<evidence type="ECO:0000256" key="1">
    <source>
        <dbReference type="ARBA" id="ARBA00004651"/>
    </source>
</evidence>
<dbReference type="RefSeq" id="WP_150440564.1">
    <property type="nucleotide sequence ID" value="NZ_VYKL01000020.1"/>
</dbReference>
<feature type="transmembrane region" description="Helical" evidence="8">
    <location>
        <begin position="34"/>
        <end position="52"/>
    </location>
</feature>
<name>A0A5J5HPI8_9BACI</name>
<organism evidence="9 10">
    <name type="scientific">Niallia endozanthoxylica</name>
    <dbReference type="NCBI Taxonomy" id="2036016"/>
    <lineage>
        <taxon>Bacteria</taxon>
        <taxon>Bacillati</taxon>
        <taxon>Bacillota</taxon>
        <taxon>Bacilli</taxon>
        <taxon>Bacillales</taxon>
        <taxon>Bacillaceae</taxon>
        <taxon>Niallia</taxon>
    </lineage>
</organism>
<gene>
    <name evidence="9" type="primary">mreD</name>
    <name evidence="9" type="ORF">F4V44_13575</name>
</gene>
<keyword evidence="6 8" id="KW-1133">Transmembrane helix</keyword>
<reference evidence="9 10" key="1">
    <citation type="submission" date="2019-09" db="EMBL/GenBank/DDBJ databases">
        <title>Whole genome sequences of isolates from the Mars Exploration Rovers.</title>
        <authorList>
            <person name="Seuylemezian A."/>
            <person name="Vaishampayan P."/>
        </authorList>
    </citation>
    <scope>NUCLEOTIDE SEQUENCE [LARGE SCALE GENOMIC DNA]</scope>
    <source>
        <strain evidence="9 10">MER_TA_151</strain>
    </source>
</reference>
<protein>
    <submittedName>
        <fullName evidence="9">Rod shape-determining protein MreD</fullName>
    </submittedName>
</protein>
<dbReference type="OrthoDB" id="1653857at2"/>
<dbReference type="GO" id="GO:0008360">
    <property type="term" value="P:regulation of cell shape"/>
    <property type="evidence" value="ECO:0007669"/>
    <property type="project" value="UniProtKB-KW"/>
</dbReference>
<evidence type="ECO:0000256" key="7">
    <source>
        <dbReference type="ARBA" id="ARBA00023136"/>
    </source>
</evidence>
<proteinExistence type="inferred from homology"/>